<evidence type="ECO:0000313" key="5">
    <source>
        <dbReference type="Proteomes" id="UP000663870"/>
    </source>
</evidence>
<comment type="caution">
    <text evidence="2">The sequence shown here is derived from an EMBL/GenBank/DDBJ whole genome shotgun (WGS) entry which is preliminary data.</text>
</comment>
<reference evidence="2" key="1">
    <citation type="submission" date="2021-02" db="EMBL/GenBank/DDBJ databases">
        <authorList>
            <person name="Nowell W R."/>
        </authorList>
    </citation>
    <scope>NUCLEOTIDE SEQUENCE</scope>
</reference>
<proteinExistence type="predicted"/>
<feature type="transmembrane region" description="Helical" evidence="1">
    <location>
        <begin position="98"/>
        <end position="120"/>
    </location>
</feature>
<dbReference type="Proteomes" id="UP000663854">
    <property type="component" value="Unassembled WGS sequence"/>
</dbReference>
<dbReference type="Proteomes" id="UP000663870">
    <property type="component" value="Unassembled WGS sequence"/>
</dbReference>
<dbReference type="AlphaFoldDB" id="A0A815F0Q1"/>
<dbReference type="EMBL" id="CAJNOH010003083">
    <property type="protein sequence ID" value="CAF1322761.1"/>
    <property type="molecule type" value="Genomic_DNA"/>
</dbReference>
<feature type="transmembrane region" description="Helical" evidence="1">
    <location>
        <begin position="141"/>
        <end position="166"/>
    </location>
</feature>
<accession>A0A815F0Q1</accession>
<keyword evidence="1" id="KW-1133">Transmembrane helix</keyword>
<protein>
    <recommendedName>
        <fullName evidence="6">G-protein coupled receptors family 1 profile domain-containing protein</fullName>
    </recommendedName>
</protein>
<evidence type="ECO:0000256" key="1">
    <source>
        <dbReference type="SAM" id="Phobius"/>
    </source>
</evidence>
<sequence length="225" mass="26537">MNINNFADPVSDTKVGGNYSIYDSLDSCNNYLCQLRGYFIHVFICSFYYSYVLQAIFRLFRILISFLYILIHLLKNNFEYSLLAHSCWISFKNIYELLHALLIMYICPILIVCLIYIYIIRYTHQTLHIQQQRQIRNKRDLIILKRMIILILIAMGIGIVTLFTWINYIITNYLIPIAYHLQGLSISSGFLMGSIGFAFITPQIYDILRIKQRQINPIIMIEVIH</sequence>
<dbReference type="EMBL" id="CAJNOL010004373">
    <property type="protein sequence ID" value="CAF1586814.1"/>
    <property type="molecule type" value="Genomic_DNA"/>
</dbReference>
<feature type="transmembrane region" description="Helical" evidence="1">
    <location>
        <begin position="59"/>
        <end position="78"/>
    </location>
</feature>
<evidence type="ECO:0008006" key="6">
    <source>
        <dbReference type="Google" id="ProtNLM"/>
    </source>
</evidence>
<keyword evidence="5" id="KW-1185">Reference proteome</keyword>
<evidence type="ECO:0000313" key="3">
    <source>
        <dbReference type="EMBL" id="CAF1586814.1"/>
    </source>
</evidence>
<keyword evidence="1" id="KW-0812">Transmembrane</keyword>
<organism evidence="2 4">
    <name type="scientific">Rotaria sordida</name>
    <dbReference type="NCBI Taxonomy" id="392033"/>
    <lineage>
        <taxon>Eukaryota</taxon>
        <taxon>Metazoa</taxon>
        <taxon>Spiralia</taxon>
        <taxon>Gnathifera</taxon>
        <taxon>Rotifera</taxon>
        <taxon>Eurotatoria</taxon>
        <taxon>Bdelloidea</taxon>
        <taxon>Philodinida</taxon>
        <taxon>Philodinidae</taxon>
        <taxon>Rotaria</taxon>
    </lineage>
</organism>
<evidence type="ECO:0000313" key="2">
    <source>
        <dbReference type="EMBL" id="CAF1322761.1"/>
    </source>
</evidence>
<name>A0A815F0Q1_9BILA</name>
<feature type="transmembrane region" description="Helical" evidence="1">
    <location>
        <begin position="186"/>
        <end position="205"/>
    </location>
</feature>
<feature type="transmembrane region" description="Helical" evidence="1">
    <location>
        <begin position="35"/>
        <end position="52"/>
    </location>
</feature>
<evidence type="ECO:0000313" key="4">
    <source>
        <dbReference type="Proteomes" id="UP000663854"/>
    </source>
</evidence>
<keyword evidence="1" id="KW-0472">Membrane</keyword>
<gene>
    <name evidence="3" type="ORF">JXQ802_LOCUS46808</name>
    <name evidence="2" type="ORF">PYM288_LOCUS30999</name>
</gene>